<evidence type="ECO:0000256" key="11">
    <source>
        <dbReference type="ARBA" id="ARBA00048701"/>
    </source>
</evidence>
<evidence type="ECO:0000256" key="14">
    <source>
        <dbReference type="ARBA" id="ARBA00049296"/>
    </source>
</evidence>
<comment type="catalytic activity">
    <reaction evidence="13">
        <text>9-octadecanoyloxy-octadecanoate + H2O = 9-hydroxy-octadecanoate + octadecanoate + H(+)</text>
        <dbReference type="Rhea" id="RHEA:52096"/>
        <dbReference type="ChEBI" id="CHEBI:15377"/>
        <dbReference type="ChEBI" id="CHEBI:15378"/>
        <dbReference type="ChEBI" id="CHEBI:25629"/>
        <dbReference type="ChEBI" id="CHEBI:136286"/>
        <dbReference type="ChEBI" id="CHEBI:136373"/>
    </reaction>
    <physiologicalReaction direction="left-to-right" evidence="13">
        <dbReference type="Rhea" id="RHEA:52097"/>
    </physiologicalReaction>
</comment>
<feature type="transmembrane region" description="Helical" evidence="18">
    <location>
        <begin position="188"/>
        <end position="206"/>
    </location>
</feature>
<evidence type="ECO:0000256" key="16">
    <source>
        <dbReference type="ARBA" id="ARBA00049428"/>
    </source>
</evidence>
<evidence type="ECO:0000256" key="10">
    <source>
        <dbReference type="ARBA" id="ARBA00048680"/>
    </source>
</evidence>
<comment type="catalytic activity">
    <reaction evidence="16">
        <text>12-(9Z-hexadecenoyloxy)-octadecanoate + H2O = 12-hydroxyoctadecanoate + (9Z)-hexadecenoate + H(+)</text>
        <dbReference type="Rhea" id="RHEA:52072"/>
        <dbReference type="ChEBI" id="CHEBI:15377"/>
        <dbReference type="ChEBI" id="CHEBI:15378"/>
        <dbReference type="ChEBI" id="CHEBI:32372"/>
        <dbReference type="ChEBI" id="CHEBI:84201"/>
        <dbReference type="ChEBI" id="CHEBI:136312"/>
    </reaction>
    <physiologicalReaction direction="left-to-right" evidence="16">
        <dbReference type="Rhea" id="RHEA:52073"/>
    </physiologicalReaction>
</comment>
<keyword evidence="6 18" id="KW-0472">Membrane</keyword>
<evidence type="ECO:0000256" key="9">
    <source>
        <dbReference type="ARBA" id="ARBA00047863"/>
    </source>
</evidence>
<evidence type="ECO:0000256" key="4">
    <source>
        <dbReference type="ARBA" id="ARBA00022692"/>
    </source>
</evidence>
<organism evidence="19">
    <name type="scientific">Aceria tosichella</name>
    <name type="common">wheat curl mite</name>
    <dbReference type="NCBI Taxonomy" id="561515"/>
    <lineage>
        <taxon>Eukaryota</taxon>
        <taxon>Metazoa</taxon>
        <taxon>Ecdysozoa</taxon>
        <taxon>Arthropoda</taxon>
        <taxon>Chelicerata</taxon>
        <taxon>Arachnida</taxon>
        <taxon>Acari</taxon>
        <taxon>Acariformes</taxon>
        <taxon>Trombidiformes</taxon>
        <taxon>Prostigmata</taxon>
        <taxon>Eupodina</taxon>
        <taxon>Eriophyoidea</taxon>
        <taxon>Eriophyidae</taxon>
        <taxon>Eriophyinae</taxon>
        <taxon>Aceriini</taxon>
        <taxon>Aceria</taxon>
    </lineage>
</organism>
<comment type="catalytic activity">
    <reaction evidence="7">
        <text>12-hexadecanoyloxy-octadecanoate + H2O = 12-hydroxyoctadecanoate + hexadecanoate + H(+)</text>
        <dbReference type="Rhea" id="RHEA:52056"/>
        <dbReference type="ChEBI" id="CHEBI:7896"/>
        <dbReference type="ChEBI" id="CHEBI:15377"/>
        <dbReference type="ChEBI" id="CHEBI:15378"/>
        <dbReference type="ChEBI" id="CHEBI:83677"/>
        <dbReference type="ChEBI" id="CHEBI:84201"/>
    </reaction>
    <physiologicalReaction direction="left-to-right" evidence="7">
        <dbReference type="Rhea" id="RHEA:52057"/>
    </physiologicalReaction>
</comment>
<comment type="catalytic activity">
    <reaction evidence="8">
        <text>13-octadecanoyloxy-octadecanoate + H2O = 13-hydroxy-octadecanoate + octadecanoate + H(+)</text>
        <dbReference type="Rhea" id="RHEA:52084"/>
        <dbReference type="ChEBI" id="CHEBI:15377"/>
        <dbReference type="ChEBI" id="CHEBI:15378"/>
        <dbReference type="ChEBI" id="CHEBI:25629"/>
        <dbReference type="ChEBI" id="CHEBI:136304"/>
        <dbReference type="ChEBI" id="CHEBI:136335"/>
    </reaction>
    <physiologicalReaction direction="left-to-right" evidence="8">
        <dbReference type="Rhea" id="RHEA:52085"/>
    </physiologicalReaction>
</comment>
<gene>
    <name evidence="19" type="primary">AIG1_2</name>
    <name evidence="19" type="ORF">g.4572</name>
</gene>
<comment type="catalytic activity">
    <reaction evidence="10">
        <text>12-octadecanoyloxy-octadecanoate + H2O = 12-hydroxyoctadecanoate + octadecanoate + H(+)</text>
        <dbReference type="Rhea" id="RHEA:52080"/>
        <dbReference type="ChEBI" id="CHEBI:15377"/>
        <dbReference type="ChEBI" id="CHEBI:15378"/>
        <dbReference type="ChEBI" id="CHEBI:25629"/>
        <dbReference type="ChEBI" id="CHEBI:84201"/>
        <dbReference type="ChEBI" id="CHEBI:136330"/>
    </reaction>
    <physiologicalReaction direction="left-to-right" evidence="10">
        <dbReference type="Rhea" id="RHEA:52081"/>
    </physiologicalReaction>
</comment>
<comment type="similarity">
    <text evidence="3">Belongs to the AIG1 family.</text>
</comment>
<comment type="catalytic activity">
    <reaction evidence="12">
        <text>9-(9Z-octadecenoyloxy)-octadecanoate + H2O = 9-hydroxy-octadecanoate + (9Z)-octadecenoate + H(+)</text>
        <dbReference type="Rhea" id="RHEA:52048"/>
        <dbReference type="ChEBI" id="CHEBI:15377"/>
        <dbReference type="ChEBI" id="CHEBI:15378"/>
        <dbReference type="ChEBI" id="CHEBI:30823"/>
        <dbReference type="ChEBI" id="CHEBI:136282"/>
        <dbReference type="ChEBI" id="CHEBI:136286"/>
    </reaction>
    <physiologicalReaction direction="left-to-right" evidence="12">
        <dbReference type="Rhea" id="RHEA:52049"/>
    </physiologicalReaction>
</comment>
<keyword evidence="4 18" id="KW-0812">Transmembrane</keyword>
<evidence type="ECO:0000256" key="17">
    <source>
        <dbReference type="SAM" id="MobiDB-lite"/>
    </source>
</evidence>
<feature type="transmembrane region" description="Helical" evidence="18">
    <location>
        <begin position="122"/>
        <end position="142"/>
    </location>
</feature>
<comment type="catalytic activity">
    <reaction evidence="15">
        <text>13-(9Z-hexadecenoyloxy)-octadecanoate + H2O = 13-hydroxy-octadecanoate + (9Z)-hexadecenoate + H(+)</text>
        <dbReference type="Rhea" id="RHEA:52076"/>
        <dbReference type="ChEBI" id="CHEBI:15377"/>
        <dbReference type="ChEBI" id="CHEBI:15378"/>
        <dbReference type="ChEBI" id="CHEBI:32372"/>
        <dbReference type="ChEBI" id="CHEBI:136304"/>
        <dbReference type="ChEBI" id="CHEBI:136315"/>
    </reaction>
    <physiologicalReaction direction="left-to-right" evidence="15">
        <dbReference type="Rhea" id="RHEA:52077"/>
    </physiologicalReaction>
</comment>
<evidence type="ECO:0000256" key="1">
    <source>
        <dbReference type="ARBA" id="ARBA00000923"/>
    </source>
</evidence>
<comment type="catalytic activity">
    <reaction evidence="11">
        <text>12-(9Z-octadecenoyloxy)-octadecanoate + H2O = 12-hydroxyoctadecanoate + (9Z)-octadecenoate + H(+)</text>
        <dbReference type="Rhea" id="RHEA:52060"/>
        <dbReference type="ChEBI" id="CHEBI:15377"/>
        <dbReference type="ChEBI" id="CHEBI:15378"/>
        <dbReference type="ChEBI" id="CHEBI:30823"/>
        <dbReference type="ChEBI" id="CHEBI:84201"/>
        <dbReference type="ChEBI" id="CHEBI:136302"/>
    </reaction>
    <physiologicalReaction direction="left-to-right" evidence="11">
        <dbReference type="Rhea" id="RHEA:52061"/>
    </physiologicalReaction>
</comment>
<proteinExistence type="inferred from homology"/>
<dbReference type="GO" id="GO:0016020">
    <property type="term" value="C:membrane"/>
    <property type="evidence" value="ECO:0007669"/>
    <property type="project" value="InterPro"/>
</dbReference>
<dbReference type="GO" id="GO:0012505">
    <property type="term" value="C:endomembrane system"/>
    <property type="evidence" value="ECO:0007669"/>
    <property type="project" value="UniProtKB-SubCell"/>
</dbReference>
<evidence type="ECO:0000256" key="8">
    <source>
        <dbReference type="ARBA" id="ARBA00047427"/>
    </source>
</evidence>
<dbReference type="Pfam" id="PF04750">
    <property type="entry name" value="Far-17a_AIG1"/>
    <property type="match status" value="1"/>
</dbReference>
<evidence type="ECO:0000256" key="18">
    <source>
        <dbReference type="SAM" id="Phobius"/>
    </source>
</evidence>
<evidence type="ECO:0000256" key="5">
    <source>
        <dbReference type="ARBA" id="ARBA00022989"/>
    </source>
</evidence>
<evidence type="ECO:0000256" key="6">
    <source>
        <dbReference type="ARBA" id="ARBA00023136"/>
    </source>
</evidence>
<evidence type="ECO:0000256" key="3">
    <source>
        <dbReference type="ARBA" id="ARBA00009300"/>
    </source>
</evidence>
<feature type="transmembrane region" description="Helical" evidence="18">
    <location>
        <begin position="43"/>
        <end position="69"/>
    </location>
</feature>
<reference evidence="19" key="1">
    <citation type="submission" date="2018-10" db="EMBL/GenBank/DDBJ databases">
        <title>Transcriptome assembly of Aceria tosichella (Wheat curl mite) Type 2.</title>
        <authorList>
            <person name="Scully E.D."/>
            <person name="Geib S.M."/>
            <person name="Palmer N.A."/>
            <person name="Gupta A.K."/>
            <person name="Sarath G."/>
            <person name="Tatineni S."/>
        </authorList>
    </citation>
    <scope>NUCLEOTIDE SEQUENCE</scope>
    <source>
        <strain evidence="19">LincolnNE</strain>
    </source>
</reference>
<comment type="catalytic activity">
    <reaction evidence="14">
        <text>13-(9Z-octadecenoyloxy)-octadecanoate + H2O = 13-hydroxy-octadecanoate + (9Z)-octadecenoate + H(+)</text>
        <dbReference type="Rhea" id="RHEA:52064"/>
        <dbReference type="ChEBI" id="CHEBI:15377"/>
        <dbReference type="ChEBI" id="CHEBI:15378"/>
        <dbReference type="ChEBI" id="CHEBI:30823"/>
        <dbReference type="ChEBI" id="CHEBI:136303"/>
        <dbReference type="ChEBI" id="CHEBI:136304"/>
    </reaction>
    <physiologicalReaction direction="left-to-right" evidence="14">
        <dbReference type="Rhea" id="RHEA:52065"/>
    </physiologicalReaction>
</comment>
<feature type="region of interest" description="Disordered" evidence="17">
    <location>
        <begin position="216"/>
        <end position="238"/>
    </location>
</feature>
<comment type="catalytic activity">
    <reaction evidence="9">
        <text>9-hexadecanoyloxy-octadecanoate + H2O = 9-hydroxy-octadecanoate + hexadecanoate + H(+)</text>
        <dbReference type="Rhea" id="RHEA:52052"/>
        <dbReference type="ChEBI" id="CHEBI:7896"/>
        <dbReference type="ChEBI" id="CHEBI:15377"/>
        <dbReference type="ChEBI" id="CHEBI:15378"/>
        <dbReference type="ChEBI" id="CHEBI:83670"/>
        <dbReference type="ChEBI" id="CHEBI:136286"/>
    </reaction>
    <physiologicalReaction direction="left-to-right" evidence="9">
        <dbReference type="Rhea" id="RHEA:52053"/>
    </physiologicalReaction>
</comment>
<evidence type="ECO:0000256" key="15">
    <source>
        <dbReference type="ARBA" id="ARBA00049322"/>
    </source>
</evidence>
<accession>A0A6G1SLJ7</accession>
<dbReference type="PANTHER" id="PTHR10989">
    <property type="entry name" value="ANDROGEN-INDUCED PROTEIN 1-RELATED"/>
    <property type="match status" value="1"/>
</dbReference>
<evidence type="ECO:0000256" key="12">
    <source>
        <dbReference type="ARBA" id="ARBA00048800"/>
    </source>
</evidence>
<evidence type="ECO:0000313" key="19">
    <source>
        <dbReference type="EMBL" id="MDE50783.1"/>
    </source>
</evidence>
<keyword evidence="5 18" id="KW-1133">Transmembrane helix</keyword>
<comment type="catalytic activity">
    <reaction evidence="1">
        <text>9-(9Z-hexadecenoyloxy)-octadecanoate + H2O = (9Z)-hexadecenoate + 9-hydroxy-octadecanoate + H(+)</text>
        <dbReference type="Rhea" id="RHEA:52068"/>
        <dbReference type="ChEBI" id="CHEBI:15377"/>
        <dbReference type="ChEBI" id="CHEBI:15378"/>
        <dbReference type="ChEBI" id="CHEBI:32372"/>
        <dbReference type="ChEBI" id="CHEBI:136286"/>
        <dbReference type="ChEBI" id="CHEBI:136309"/>
    </reaction>
    <physiologicalReaction direction="left-to-right" evidence="1">
        <dbReference type="Rhea" id="RHEA:52069"/>
    </physiologicalReaction>
</comment>
<feature type="compositionally biased region" description="Low complexity" evidence="17">
    <location>
        <begin position="219"/>
        <end position="229"/>
    </location>
</feature>
<evidence type="ECO:0000256" key="13">
    <source>
        <dbReference type="ARBA" id="ARBA00049221"/>
    </source>
</evidence>
<dbReference type="PANTHER" id="PTHR10989:SF16">
    <property type="entry name" value="AT02829P-RELATED"/>
    <property type="match status" value="1"/>
</dbReference>
<dbReference type="EMBL" id="GGYP01006012">
    <property type="protein sequence ID" value="MDE50783.1"/>
    <property type="molecule type" value="Transcribed_RNA"/>
</dbReference>
<dbReference type="InterPro" id="IPR006838">
    <property type="entry name" value="ADTRP_AIG1"/>
</dbReference>
<evidence type="ECO:0000256" key="2">
    <source>
        <dbReference type="ARBA" id="ARBA00004127"/>
    </source>
</evidence>
<feature type="transmembrane region" description="Helical" evidence="18">
    <location>
        <begin position="149"/>
        <end position="168"/>
    </location>
</feature>
<sequence>MTSSGAGLLVSLAAAGAYSYSFYYLNGMHVQKGFVDMIPKQLQVYGIFKFLTIQCLIIQLVSAILHVLAHFIRPLRGLRDLVFTALAFPVGSIVVYTFWLVWHTMGRESIFPAKLDAFYPVWLNHATHSIIAPINILLALTINHRYYKNAVLVTLIYMLSYTIFLHVIKAQTGLFVYGYLNEINDTQRLVYFAATGLFVYLMYKFGQLLRYIAHGSGGSSRSQQTSTPTKKSKGQKQR</sequence>
<feature type="transmembrane region" description="Helical" evidence="18">
    <location>
        <begin position="81"/>
        <end position="102"/>
    </location>
</feature>
<comment type="subcellular location">
    <subcellularLocation>
        <location evidence="2">Endomembrane system</location>
        <topology evidence="2">Multi-pass membrane protein</topology>
    </subcellularLocation>
</comment>
<name>A0A6G1SLJ7_9ACAR</name>
<dbReference type="AlphaFoldDB" id="A0A6G1SLJ7"/>
<protein>
    <submittedName>
        <fullName evidence="19">Androgen-induced gene 1 protein</fullName>
    </submittedName>
</protein>
<evidence type="ECO:0000256" key="7">
    <source>
        <dbReference type="ARBA" id="ARBA00047368"/>
    </source>
</evidence>